<feature type="non-terminal residue" evidence="6">
    <location>
        <position position="1"/>
    </location>
</feature>
<dbReference type="EMBL" id="CP111012">
    <property type="protein sequence ID" value="WAQ94124.1"/>
    <property type="molecule type" value="Genomic_DNA"/>
</dbReference>
<evidence type="ECO:0000256" key="4">
    <source>
        <dbReference type="ARBA" id="ARBA00023136"/>
    </source>
</evidence>
<keyword evidence="3 5" id="KW-1133">Transmembrane helix</keyword>
<protein>
    <submittedName>
        <fullName evidence="6">S35F5-like protein</fullName>
    </submittedName>
</protein>
<gene>
    <name evidence="6" type="ORF">MAR_006595</name>
</gene>
<comment type="subcellular location">
    <subcellularLocation>
        <location evidence="1">Membrane</location>
        <topology evidence="1">Multi-pass membrane protein</topology>
    </subcellularLocation>
</comment>
<name>A0ABY7D905_MYAAR</name>
<feature type="transmembrane region" description="Helical" evidence="5">
    <location>
        <begin position="91"/>
        <end position="116"/>
    </location>
</feature>
<feature type="transmembrane region" description="Helical" evidence="5">
    <location>
        <begin position="146"/>
        <end position="165"/>
    </location>
</feature>
<keyword evidence="4 5" id="KW-0472">Membrane</keyword>
<keyword evidence="7" id="KW-1185">Reference proteome</keyword>
<feature type="transmembrane region" description="Helical" evidence="5">
    <location>
        <begin position="20"/>
        <end position="41"/>
    </location>
</feature>
<organism evidence="6 7">
    <name type="scientific">Mya arenaria</name>
    <name type="common">Soft-shell clam</name>
    <dbReference type="NCBI Taxonomy" id="6604"/>
    <lineage>
        <taxon>Eukaryota</taxon>
        <taxon>Metazoa</taxon>
        <taxon>Spiralia</taxon>
        <taxon>Lophotrochozoa</taxon>
        <taxon>Mollusca</taxon>
        <taxon>Bivalvia</taxon>
        <taxon>Autobranchia</taxon>
        <taxon>Heteroconchia</taxon>
        <taxon>Euheterodonta</taxon>
        <taxon>Imparidentia</taxon>
        <taxon>Neoheterodontei</taxon>
        <taxon>Myida</taxon>
        <taxon>Myoidea</taxon>
        <taxon>Myidae</taxon>
        <taxon>Mya</taxon>
    </lineage>
</organism>
<feature type="non-terminal residue" evidence="6">
    <location>
        <position position="194"/>
    </location>
</feature>
<accession>A0ABY7D905</accession>
<reference evidence="6" key="1">
    <citation type="submission" date="2022-11" db="EMBL/GenBank/DDBJ databases">
        <title>Centuries of genome instability and evolution in soft-shell clam transmissible cancer (bioRxiv).</title>
        <authorList>
            <person name="Hart S.F.M."/>
            <person name="Yonemitsu M.A."/>
            <person name="Giersch R.M."/>
            <person name="Beal B.F."/>
            <person name="Arriagada G."/>
            <person name="Davis B.W."/>
            <person name="Ostrander E.A."/>
            <person name="Goff S.P."/>
            <person name="Metzger M.J."/>
        </authorList>
    </citation>
    <scope>NUCLEOTIDE SEQUENCE</scope>
    <source>
        <strain evidence="6">MELC-2E11</strain>
        <tissue evidence="6">Siphon/mantle</tissue>
    </source>
</reference>
<evidence type="ECO:0000256" key="5">
    <source>
        <dbReference type="SAM" id="Phobius"/>
    </source>
</evidence>
<evidence type="ECO:0000256" key="1">
    <source>
        <dbReference type="ARBA" id="ARBA00004141"/>
    </source>
</evidence>
<proteinExistence type="predicted"/>
<sequence>WFFANYSYQIAIADTEVGIVNVLSSTSSLFTLICAAIYPGSAVDRFSLSKLVAFEPEVPNAALWALSSAVLYAVYLVALRRKVDHEDKLDIPLFFGFVGLFCLLCLWPVFLLLNYVDHLESFQWPNTEQCLFILINGLIGTVSYTWMFYVGAVPVFVAFLAISALTHWESWDPALVLVKKCVHCICSRRLVPMT</sequence>
<feature type="transmembrane region" description="Helical" evidence="5">
    <location>
        <begin position="61"/>
        <end position="79"/>
    </location>
</feature>
<keyword evidence="2 5" id="KW-0812">Transmembrane</keyword>
<dbReference type="Proteomes" id="UP001164746">
    <property type="component" value="Chromosome 1"/>
</dbReference>
<evidence type="ECO:0000256" key="2">
    <source>
        <dbReference type="ARBA" id="ARBA00022692"/>
    </source>
</evidence>
<evidence type="ECO:0000313" key="6">
    <source>
        <dbReference type="EMBL" id="WAQ94124.1"/>
    </source>
</evidence>
<dbReference type="PANTHER" id="PTHR23051">
    <property type="entry name" value="SOLUTE CARRIER FAMILY 35, MEMBER F5"/>
    <property type="match status" value="1"/>
</dbReference>
<evidence type="ECO:0000256" key="3">
    <source>
        <dbReference type="ARBA" id="ARBA00022989"/>
    </source>
</evidence>
<evidence type="ECO:0000313" key="7">
    <source>
        <dbReference type="Proteomes" id="UP001164746"/>
    </source>
</evidence>
<dbReference type="PANTHER" id="PTHR23051:SF0">
    <property type="entry name" value="SOLUTE CARRIER FAMILY 35 MEMBER F5"/>
    <property type="match status" value="1"/>
</dbReference>